<keyword evidence="3" id="KW-1185">Reference proteome</keyword>
<evidence type="ECO:0000313" key="3">
    <source>
        <dbReference type="Proteomes" id="UP000187406"/>
    </source>
</evidence>
<feature type="region of interest" description="Disordered" evidence="1">
    <location>
        <begin position="275"/>
        <end position="298"/>
    </location>
</feature>
<dbReference type="EMBL" id="BDDD01002477">
    <property type="protein sequence ID" value="GAV81729.1"/>
    <property type="molecule type" value="Genomic_DNA"/>
</dbReference>
<sequence length="406" mass="45605">MKLKINKACDLSSISVLPPHSRRPTAVATGAVSSQVRSQLSQQSFSQGLSSQHGMFSQLSQNSMDDVLTNDQRFGSQERENSVKKVSGLPLMNYTREESQMPMSRSSTNLMRRWNPVSVPDHKCQMSEELEHRIGMMETSLNRFGMILDSVQSDIMQINRGTKDVSMGTEGIRQKLIVQDNLLQLMNKGQEDIKASLDGGLKNLSDQLSKDLHQEKLQDIFLVLSSLPEQIRYSQLKVQNELSNTFIKEIQAMVFSLKTPNREVAVASFLPPKGTGCHTATQTKPHPPKNPASSPAAPPKACLKETLVPKDETRSWNSIKVEATSTERAPSKVYKRKGISSFEQETVCRVIIESDEEIDGGFSCLIDEKETDFGNCSFEDAKEETKRILRKARREKRKFRSPIIIN</sequence>
<dbReference type="InParanoid" id="A0A1Q3CNB3"/>
<dbReference type="InterPro" id="IPR034546">
    <property type="entry name" value="PAIR1"/>
</dbReference>
<dbReference type="GO" id="GO:0005634">
    <property type="term" value="C:nucleus"/>
    <property type="evidence" value="ECO:0007669"/>
    <property type="project" value="TreeGrafter"/>
</dbReference>
<dbReference type="PANTHER" id="PTHR37695">
    <property type="entry name" value="RECOMBINATION INITIATION DEFECTS 3-RELATED"/>
    <property type="match status" value="1"/>
</dbReference>
<dbReference type="GO" id="GO:0009553">
    <property type="term" value="P:embryo sac development"/>
    <property type="evidence" value="ECO:0007669"/>
    <property type="project" value="TreeGrafter"/>
</dbReference>
<dbReference type="PANTHER" id="PTHR37695:SF1">
    <property type="entry name" value="RECOMBINATION INITIATION DEFECTS 3-RELATED"/>
    <property type="match status" value="1"/>
</dbReference>
<dbReference type="Proteomes" id="UP000187406">
    <property type="component" value="Unassembled WGS sequence"/>
</dbReference>
<dbReference type="GO" id="GO:0009556">
    <property type="term" value="P:microsporogenesis"/>
    <property type="evidence" value="ECO:0007669"/>
    <property type="project" value="TreeGrafter"/>
</dbReference>
<accession>A0A1Q3CNB3</accession>
<evidence type="ECO:0000313" key="2">
    <source>
        <dbReference type="EMBL" id="GAV81729.1"/>
    </source>
</evidence>
<dbReference type="STRING" id="3775.A0A1Q3CNB3"/>
<evidence type="ECO:0000256" key="1">
    <source>
        <dbReference type="SAM" id="MobiDB-lite"/>
    </source>
</evidence>
<name>A0A1Q3CNB3_CEPFO</name>
<dbReference type="FunCoup" id="A0A1Q3CNB3">
    <property type="interactions" value="1"/>
</dbReference>
<protein>
    <recommendedName>
        <fullName evidence="4">Protein PAIR1</fullName>
    </recommendedName>
</protein>
<comment type="caution">
    <text evidence="2">The sequence shown here is derived from an EMBL/GenBank/DDBJ whole genome shotgun (WGS) entry which is preliminary data.</text>
</comment>
<dbReference type="AlphaFoldDB" id="A0A1Q3CNB3"/>
<gene>
    <name evidence="2" type="ORF">CFOL_v3_25183</name>
</gene>
<reference evidence="3" key="1">
    <citation type="submission" date="2016-04" db="EMBL/GenBank/DDBJ databases">
        <title>Cephalotus genome sequencing.</title>
        <authorList>
            <person name="Fukushima K."/>
            <person name="Hasebe M."/>
            <person name="Fang X."/>
        </authorList>
    </citation>
    <scope>NUCLEOTIDE SEQUENCE [LARGE SCALE GENOMIC DNA]</scope>
    <source>
        <strain evidence="3">cv. St1</strain>
    </source>
</reference>
<dbReference type="GO" id="GO:0042138">
    <property type="term" value="P:meiotic DNA double-strand break formation"/>
    <property type="evidence" value="ECO:0007669"/>
    <property type="project" value="TreeGrafter"/>
</dbReference>
<evidence type="ECO:0008006" key="4">
    <source>
        <dbReference type="Google" id="ProtNLM"/>
    </source>
</evidence>
<dbReference type="GO" id="GO:0070192">
    <property type="term" value="P:chromosome organization involved in meiotic cell cycle"/>
    <property type="evidence" value="ECO:0007669"/>
    <property type="project" value="InterPro"/>
</dbReference>
<dbReference type="OrthoDB" id="1920658at2759"/>
<proteinExistence type="predicted"/>
<organism evidence="2 3">
    <name type="scientific">Cephalotus follicularis</name>
    <name type="common">Albany pitcher plant</name>
    <dbReference type="NCBI Taxonomy" id="3775"/>
    <lineage>
        <taxon>Eukaryota</taxon>
        <taxon>Viridiplantae</taxon>
        <taxon>Streptophyta</taxon>
        <taxon>Embryophyta</taxon>
        <taxon>Tracheophyta</taxon>
        <taxon>Spermatophyta</taxon>
        <taxon>Magnoliopsida</taxon>
        <taxon>eudicotyledons</taxon>
        <taxon>Gunneridae</taxon>
        <taxon>Pentapetalae</taxon>
        <taxon>rosids</taxon>
        <taxon>fabids</taxon>
        <taxon>Oxalidales</taxon>
        <taxon>Cephalotaceae</taxon>
        <taxon>Cephalotus</taxon>
    </lineage>
</organism>